<feature type="domain" description="Polymerase/histidinol phosphatase N-terminal" evidence="1">
    <location>
        <begin position="3"/>
        <end position="66"/>
    </location>
</feature>
<dbReference type="Gene3D" id="3.20.20.140">
    <property type="entry name" value="Metal-dependent hydrolases"/>
    <property type="match status" value="1"/>
</dbReference>
<evidence type="ECO:0000259" key="1">
    <source>
        <dbReference type="SMART" id="SM00481"/>
    </source>
</evidence>
<dbReference type="PANTHER" id="PTHR42924:SF3">
    <property type="entry name" value="POLYMERASE_HISTIDINOL PHOSPHATASE N-TERMINAL DOMAIN-CONTAINING PROTEIN"/>
    <property type="match status" value="1"/>
</dbReference>
<gene>
    <name evidence="2" type="ORF">NYF23_01760</name>
</gene>
<protein>
    <submittedName>
        <fullName evidence="2">PHP domain-containing protein</fullName>
    </submittedName>
</protein>
<dbReference type="InterPro" id="IPR052018">
    <property type="entry name" value="PHP_domain"/>
</dbReference>
<dbReference type="Pfam" id="PF02811">
    <property type="entry name" value="PHP"/>
    <property type="match status" value="1"/>
</dbReference>
<evidence type="ECO:0000313" key="2">
    <source>
        <dbReference type="EMBL" id="UVW35347.1"/>
    </source>
</evidence>
<evidence type="ECO:0000313" key="3">
    <source>
        <dbReference type="Proteomes" id="UP001059934"/>
    </source>
</evidence>
<sequence length="273" mass="29704">MNIDFHCHTTASDGTLDPAALIDLAREREIDMLSITDHDTLAAYQILADMETGLRIIPGIELSSQWNRRGVHIVGLNVDTHSNSIVEAVAKQSQAREGRGEIIAERLARLGFADCLEGAKSFSSGPQVGRPHFAQHLVAIGAVSNIQQAFKRYLGAGKVGDVKDQWADPKTVINWIRDAGGVAVLAHPTKYKLTRSKLIELITDFKAAGGEAMEVISGAQVPSLTRDMARLCRESGLEASCGSDFHSPDQPWASLGHVAPLPEDCVPVWHRWQ</sequence>
<dbReference type="InterPro" id="IPR003141">
    <property type="entry name" value="Pol/His_phosphatase_N"/>
</dbReference>
<dbReference type="EMBL" id="CP103416">
    <property type="protein sequence ID" value="UVW35347.1"/>
    <property type="molecule type" value="Genomic_DNA"/>
</dbReference>
<dbReference type="PANTHER" id="PTHR42924">
    <property type="entry name" value="EXONUCLEASE"/>
    <property type="match status" value="1"/>
</dbReference>
<dbReference type="InterPro" id="IPR004013">
    <property type="entry name" value="PHP_dom"/>
</dbReference>
<dbReference type="Proteomes" id="UP001059934">
    <property type="component" value="Chromosome"/>
</dbReference>
<reference evidence="2" key="1">
    <citation type="submission" date="2022-08" db="EMBL/GenBank/DDBJ databases">
        <title>Catabolic pathway analysis in culturable SAR92 clade bacteria reveals their overlooked roles in DMSP degradation in coastal seas.</title>
        <authorList>
            <person name="He X."/>
            <person name="Zhang X."/>
            <person name="Zhang Y."/>
        </authorList>
    </citation>
    <scope>NUCLEOTIDE SEQUENCE</scope>
    <source>
        <strain evidence="2">H455</strain>
    </source>
</reference>
<dbReference type="Gene3D" id="1.10.150.650">
    <property type="match status" value="1"/>
</dbReference>
<organism evidence="2 3">
    <name type="scientific">SAR92 clade bacterium H455</name>
    <dbReference type="NCBI Taxonomy" id="2974818"/>
    <lineage>
        <taxon>Bacteria</taxon>
        <taxon>Pseudomonadati</taxon>
        <taxon>Pseudomonadota</taxon>
        <taxon>Gammaproteobacteria</taxon>
        <taxon>Cellvibrionales</taxon>
        <taxon>Porticoccaceae</taxon>
        <taxon>SAR92 clade</taxon>
    </lineage>
</organism>
<dbReference type="CDD" id="cd07438">
    <property type="entry name" value="PHP_HisPPase_AMP"/>
    <property type="match status" value="1"/>
</dbReference>
<proteinExistence type="predicted"/>
<keyword evidence="3" id="KW-1185">Reference proteome</keyword>
<dbReference type="SUPFAM" id="SSF89550">
    <property type="entry name" value="PHP domain-like"/>
    <property type="match status" value="1"/>
</dbReference>
<dbReference type="SMART" id="SM00481">
    <property type="entry name" value="POLIIIAc"/>
    <property type="match status" value="1"/>
</dbReference>
<name>A0ABY5TNC0_9GAMM</name>
<accession>A0ABY5TNC0</accession>
<dbReference type="InterPro" id="IPR016195">
    <property type="entry name" value="Pol/histidinol_Pase-like"/>
</dbReference>